<gene>
    <name evidence="1" type="ORF">BSA145_16980</name>
</gene>
<dbReference type="RefSeq" id="WP_075623164.1">
    <property type="nucleotide sequence ID" value="NZ_CP015607.1"/>
</dbReference>
<protein>
    <submittedName>
        <fullName evidence="1">Uncharacterized protein</fullName>
    </submittedName>
</protein>
<evidence type="ECO:0000313" key="2">
    <source>
        <dbReference type="Proteomes" id="UP000185426"/>
    </source>
</evidence>
<dbReference type="AlphaFoldDB" id="A0A1L6ZLL9"/>
<reference evidence="1 2" key="1">
    <citation type="submission" date="2016-05" db="EMBL/GenBank/DDBJ databases">
        <title>Complete Genome and Methylome Analysis of Psychrotrophic Bacterial Isolates from Antarctic Lake Untersee.</title>
        <authorList>
            <person name="Fomenkov A."/>
            <person name="Akimov V.N."/>
            <person name="Vasilyeva L.V."/>
            <person name="Andersen D."/>
            <person name="Vincze T."/>
            <person name="Roberts R.J."/>
        </authorList>
    </citation>
    <scope>NUCLEOTIDE SEQUENCE [LARGE SCALE GENOMIC DNA]</scope>
    <source>
        <strain evidence="1 2">U14-5</strain>
    </source>
</reference>
<dbReference type="EMBL" id="CP015607">
    <property type="protein sequence ID" value="APT47411.1"/>
    <property type="molecule type" value="Genomic_DNA"/>
</dbReference>
<organism evidence="1 2">
    <name type="scientific">Bacillus safensis</name>
    <dbReference type="NCBI Taxonomy" id="561879"/>
    <lineage>
        <taxon>Bacteria</taxon>
        <taxon>Bacillati</taxon>
        <taxon>Bacillota</taxon>
        <taxon>Bacilli</taxon>
        <taxon>Bacillales</taxon>
        <taxon>Bacillaceae</taxon>
        <taxon>Bacillus</taxon>
    </lineage>
</organism>
<evidence type="ECO:0000313" key="1">
    <source>
        <dbReference type="EMBL" id="APT47411.1"/>
    </source>
</evidence>
<proteinExistence type="predicted"/>
<dbReference type="Proteomes" id="UP000185426">
    <property type="component" value="Chromosome"/>
</dbReference>
<accession>A0A1L6ZLL9</accession>
<sequence>MSISWKDKHFIDEMIEDLANSRVERFYPTYISKVTKVSLNVVFEYLLQRVDDGTLELLWEVRCPDYECNSVILRTTDLTKILNQKIECVCCEEELLVLKQYLFPTFKINTDFKDYIKSIKKKQLILN</sequence>
<name>A0A1L6ZLL9_BACIA</name>